<gene>
    <name evidence="4" type="ORF">CYY_001536</name>
</gene>
<protein>
    <recommendedName>
        <fullName evidence="3">Golvesin/Xly CBD-like domain-containing protein</fullName>
    </recommendedName>
</protein>
<keyword evidence="5" id="KW-1185">Reference proteome</keyword>
<feature type="transmembrane region" description="Helical" evidence="2">
    <location>
        <begin position="112"/>
        <end position="135"/>
    </location>
</feature>
<dbReference type="SUPFAM" id="SSF56601">
    <property type="entry name" value="beta-lactamase/transpeptidase-like"/>
    <property type="match status" value="1"/>
</dbReference>
<dbReference type="Pfam" id="PF25275">
    <property type="entry name" value="Golvesin_C"/>
    <property type="match status" value="1"/>
</dbReference>
<proteinExistence type="predicted"/>
<sequence>MNKDEYSPLISDKSPININNNDHNHVDGGGSSSQTRIDINNNNNHNSNNNNGSSHSSLNNTTHRKYIPRDDDYDDQYDINNSNHNSHLYKDEWETSGDYLKTKQKFSFKKKLFPLIVFALITAVLVFLVIFSLPYGDLNTIYNQSPFYIENNDLLLEMAMKSRAYLLDIHGNTTISKLDFTILLSDPSGSWSLASYNGEVLSNATTLVYLPFLTAAVNWCINSNKDPHCLQMAAGPMLDDFSSIHAGILLDIVTNSPNQQFSGDLNDPRFIEWMSKREGVEKFLQGFDLLGNQTIINKVYPSNSGPIPIWGEEYIYNITGANYLNSYELALLMLYVTNQGMLSAGHSYMTDLLARQTFSQYTSLGFGLPPGSVLHTVMGTSKTDVNEVAHIILPNGKEMIMSVFSDGYQNFGNPPYQSSILGVFAENLLSYMNLTYGNPPQIIMSVTGCGESIQIQGDWQSGQSQQAYNGTYLYIAGSGGSSQPGNITWTIDIEQTGLYEVCAWFPGGSNHSSAVYIIEPNATDQPYKYRINQMHYGARWILINSFYLIKGAKPTITISASGVSPSNIVVADSIKLTMWPSNNDIPGFANSNFIIPN</sequence>
<evidence type="ECO:0000313" key="4">
    <source>
        <dbReference type="EMBL" id="KAF2077151.1"/>
    </source>
</evidence>
<evidence type="ECO:0000256" key="2">
    <source>
        <dbReference type="SAM" id="Phobius"/>
    </source>
</evidence>
<organism evidence="4 5">
    <name type="scientific">Polysphondylium violaceum</name>
    <dbReference type="NCBI Taxonomy" id="133409"/>
    <lineage>
        <taxon>Eukaryota</taxon>
        <taxon>Amoebozoa</taxon>
        <taxon>Evosea</taxon>
        <taxon>Eumycetozoa</taxon>
        <taxon>Dictyostelia</taxon>
        <taxon>Dictyosteliales</taxon>
        <taxon>Dictyosteliaceae</taxon>
        <taxon>Polysphondylium</taxon>
    </lineage>
</organism>
<dbReference type="AlphaFoldDB" id="A0A8J4PZY8"/>
<reference evidence="4" key="1">
    <citation type="submission" date="2020-01" db="EMBL/GenBank/DDBJ databases">
        <title>Development of genomics and gene disruption for Polysphondylium violaceum indicates a role for the polyketide synthase stlB in stalk morphogenesis.</title>
        <authorList>
            <person name="Narita B."/>
            <person name="Kawabe Y."/>
            <person name="Kin K."/>
            <person name="Saito T."/>
            <person name="Gibbs R."/>
            <person name="Kuspa A."/>
            <person name="Muzny D."/>
            <person name="Queller D."/>
            <person name="Richards S."/>
            <person name="Strassman J."/>
            <person name="Sucgang R."/>
            <person name="Worley K."/>
            <person name="Schaap P."/>
        </authorList>
    </citation>
    <scope>NUCLEOTIDE SEQUENCE</scope>
    <source>
        <strain evidence="4">QSvi11</strain>
    </source>
</reference>
<evidence type="ECO:0000313" key="5">
    <source>
        <dbReference type="Proteomes" id="UP000695562"/>
    </source>
</evidence>
<keyword evidence="2" id="KW-0472">Membrane</keyword>
<dbReference type="EMBL" id="AJWJ01000037">
    <property type="protein sequence ID" value="KAF2077151.1"/>
    <property type="molecule type" value="Genomic_DNA"/>
</dbReference>
<accession>A0A8J4PZY8</accession>
<dbReference type="Gene3D" id="3.40.710.10">
    <property type="entry name" value="DD-peptidase/beta-lactamase superfamily"/>
    <property type="match status" value="1"/>
</dbReference>
<keyword evidence="2" id="KW-1133">Transmembrane helix</keyword>
<name>A0A8J4PZY8_9MYCE</name>
<comment type="caution">
    <text evidence="4">The sequence shown here is derived from an EMBL/GenBank/DDBJ whole genome shotgun (WGS) entry which is preliminary data.</text>
</comment>
<feature type="region of interest" description="Disordered" evidence="1">
    <location>
        <begin position="1"/>
        <end position="79"/>
    </location>
</feature>
<evidence type="ECO:0000259" key="3">
    <source>
        <dbReference type="Pfam" id="PF25275"/>
    </source>
</evidence>
<dbReference type="Proteomes" id="UP000695562">
    <property type="component" value="Unassembled WGS sequence"/>
</dbReference>
<dbReference type="InterPro" id="IPR012338">
    <property type="entry name" value="Beta-lactam/transpept-like"/>
</dbReference>
<dbReference type="OrthoDB" id="17502at2759"/>
<feature type="domain" description="Golvesin/Xly CBD-like" evidence="3">
    <location>
        <begin position="451"/>
        <end position="578"/>
    </location>
</feature>
<dbReference type="InterPro" id="IPR033803">
    <property type="entry name" value="CBD-like_Golvesin-Xly"/>
</dbReference>
<feature type="compositionally biased region" description="Low complexity" evidence="1">
    <location>
        <begin position="40"/>
        <end position="60"/>
    </location>
</feature>
<evidence type="ECO:0000256" key="1">
    <source>
        <dbReference type="SAM" id="MobiDB-lite"/>
    </source>
</evidence>
<keyword evidence="2" id="KW-0812">Transmembrane</keyword>